<dbReference type="PANTHER" id="PTHR47505:SF1">
    <property type="entry name" value="DNA UTILIZATION PROTEIN YHGH"/>
    <property type="match status" value="1"/>
</dbReference>
<dbReference type="Pfam" id="PF00156">
    <property type="entry name" value="Pribosyltran"/>
    <property type="match status" value="1"/>
</dbReference>
<evidence type="ECO:0000256" key="1">
    <source>
        <dbReference type="ARBA" id="ARBA00008007"/>
    </source>
</evidence>
<organism evidence="3 4">
    <name type="scientific">Candidatus Buchananbacteria bacterium RIFCSPHIGHO2_01_FULL_44_11</name>
    <dbReference type="NCBI Taxonomy" id="1797535"/>
    <lineage>
        <taxon>Bacteria</taxon>
        <taxon>Candidatus Buchananiibacteriota</taxon>
    </lineage>
</organism>
<feature type="domain" description="Phosphoribosyltransferase" evidence="2">
    <location>
        <begin position="127"/>
        <end position="216"/>
    </location>
</feature>
<evidence type="ECO:0000313" key="4">
    <source>
        <dbReference type="Proteomes" id="UP000178240"/>
    </source>
</evidence>
<protein>
    <recommendedName>
        <fullName evidence="2">Phosphoribosyltransferase domain-containing protein</fullName>
    </recommendedName>
</protein>
<dbReference type="Gene3D" id="3.40.50.2020">
    <property type="match status" value="1"/>
</dbReference>
<dbReference type="CDD" id="cd06223">
    <property type="entry name" value="PRTases_typeI"/>
    <property type="match status" value="1"/>
</dbReference>
<reference evidence="3 4" key="1">
    <citation type="journal article" date="2016" name="Nat. Commun.">
        <title>Thousands of microbial genomes shed light on interconnected biogeochemical processes in an aquifer system.</title>
        <authorList>
            <person name="Anantharaman K."/>
            <person name="Brown C.T."/>
            <person name="Hug L.A."/>
            <person name="Sharon I."/>
            <person name="Castelle C.J."/>
            <person name="Probst A.J."/>
            <person name="Thomas B.C."/>
            <person name="Singh A."/>
            <person name="Wilkins M.J."/>
            <person name="Karaoz U."/>
            <person name="Brodie E.L."/>
            <person name="Williams K.H."/>
            <person name="Hubbard S.S."/>
            <person name="Banfield J.F."/>
        </authorList>
    </citation>
    <scope>NUCLEOTIDE SEQUENCE [LARGE SCALE GENOMIC DNA]</scope>
</reference>
<name>A0A1G1XYI9_9BACT</name>
<comment type="caution">
    <text evidence="3">The sequence shown here is derived from an EMBL/GenBank/DDBJ whole genome shotgun (WGS) entry which is preliminary data.</text>
</comment>
<dbReference type="EMBL" id="MHIE01000029">
    <property type="protein sequence ID" value="OGY45004.1"/>
    <property type="molecule type" value="Genomic_DNA"/>
</dbReference>
<dbReference type="InterPro" id="IPR051910">
    <property type="entry name" value="ComF/GntX_DNA_util-trans"/>
</dbReference>
<gene>
    <name evidence="3" type="ORF">A2744_02650</name>
</gene>
<dbReference type="InterPro" id="IPR000836">
    <property type="entry name" value="PRTase_dom"/>
</dbReference>
<dbReference type="Proteomes" id="UP000178240">
    <property type="component" value="Unassembled WGS sequence"/>
</dbReference>
<evidence type="ECO:0000259" key="2">
    <source>
        <dbReference type="Pfam" id="PF00156"/>
    </source>
</evidence>
<dbReference type="SUPFAM" id="SSF53271">
    <property type="entry name" value="PRTase-like"/>
    <property type="match status" value="1"/>
</dbReference>
<sequence length="224" mass="25691">MQQVIKFFLDLLFPISCLGCGKTDTWFCQQCFDQIQINRGTDDHVLKLPGFLDQIWAVSDYRQENLTKVLHQFKYRFVVALGEVLGQLLVNFLKPKVEEQKLSFDVVVPVPLAKRRLKKRGFNQSEVMARFLNRNFGWPVRTDLIFRIRHHQPQVGLHAEARRQNVKGIFKTQNNYLIQGKTILLVDDVVTTGSTLSECAKVLKQAGAKFVFGLVVAKADVNDQ</sequence>
<proteinExistence type="inferred from homology"/>
<dbReference type="InterPro" id="IPR029057">
    <property type="entry name" value="PRTase-like"/>
</dbReference>
<dbReference type="PANTHER" id="PTHR47505">
    <property type="entry name" value="DNA UTILIZATION PROTEIN YHGH"/>
    <property type="match status" value="1"/>
</dbReference>
<dbReference type="STRING" id="1797535.A2744_02650"/>
<dbReference type="AlphaFoldDB" id="A0A1G1XYI9"/>
<comment type="similarity">
    <text evidence="1">Belongs to the ComF/GntX family.</text>
</comment>
<accession>A0A1G1XYI9</accession>
<evidence type="ECO:0000313" key="3">
    <source>
        <dbReference type="EMBL" id="OGY45004.1"/>
    </source>
</evidence>